<dbReference type="Gene3D" id="3.75.10.10">
    <property type="entry name" value="L-arginine/glycine Amidinotransferase, Chain A"/>
    <property type="match status" value="1"/>
</dbReference>
<name>A0A830HL99_9CHLO</name>
<dbReference type="Proteomes" id="UP000660262">
    <property type="component" value="Unassembled WGS sequence"/>
</dbReference>
<keyword evidence="3" id="KW-1185">Reference proteome</keyword>
<keyword evidence="1" id="KW-0732">Signal</keyword>
<dbReference type="EMBL" id="BNJQ01000018">
    <property type="protein sequence ID" value="GHP07954.1"/>
    <property type="molecule type" value="Genomic_DNA"/>
</dbReference>
<organism evidence="2 3">
    <name type="scientific">Pycnococcus provasolii</name>
    <dbReference type="NCBI Taxonomy" id="41880"/>
    <lineage>
        <taxon>Eukaryota</taxon>
        <taxon>Viridiplantae</taxon>
        <taxon>Chlorophyta</taxon>
        <taxon>Pseudoscourfieldiophyceae</taxon>
        <taxon>Pseudoscourfieldiales</taxon>
        <taxon>Pycnococcaceae</taxon>
        <taxon>Pycnococcus</taxon>
    </lineage>
</organism>
<comment type="caution">
    <text evidence="2">The sequence shown here is derived from an EMBL/GenBank/DDBJ whole genome shotgun (WGS) entry which is preliminary data.</text>
</comment>
<evidence type="ECO:0000313" key="3">
    <source>
        <dbReference type="Proteomes" id="UP000660262"/>
    </source>
</evidence>
<dbReference type="AlphaFoldDB" id="A0A830HL99"/>
<feature type="signal peptide" evidence="1">
    <location>
        <begin position="1"/>
        <end position="20"/>
    </location>
</feature>
<dbReference type="InterPro" id="IPR014541">
    <property type="entry name" value="Amdntrnsf_FN0238"/>
</dbReference>
<evidence type="ECO:0000256" key="1">
    <source>
        <dbReference type="SAM" id="SignalP"/>
    </source>
</evidence>
<dbReference type="PANTHER" id="PTHR43224:SF1">
    <property type="entry name" value="AMIDINOTRANSFERASE"/>
    <property type="match status" value="1"/>
</dbReference>
<accession>A0A830HL99</accession>
<dbReference type="PANTHER" id="PTHR43224">
    <property type="entry name" value="AMIDINOTRANSFERASE"/>
    <property type="match status" value="1"/>
</dbReference>
<sequence length="582" mass="62823">MTTALPSLLSSVSLSLSCSALSLSRSSAVLAAVTTSGNHHARFFSSAASAAAGEPETSLESRVPKVPHSLGECHVDAADAQHLRLPFDENRNPLTIVLPNRRFSQPPMAMKADKISRILADAEAVENISGGGMAAPGTKVAIVSAPFRRDHAYGMPNLEALVQLDELTNTLHVCPSLFRPETTLLATEVTIAERQQGSSESVDFDVDATPLSLVDVLMQHSPDVRMKLITPTQPNEPMSAPVHAASTDRVLMVAPTCFQVNAEASADNTFMPKDGVATDEIKDTVLREFSRLHNVITNELCVDVELFTHDGYHGTPDAVFPNNWFSTHLPLDENGNGVIALYPMKCPNRRREVRTDMLNHVKRLCGPDAKLVDVRKMSWPEDGACFAAAPQEGLPFLEGTGSIVMDRGAGVAYVSLSKRADAGLANQWRDAVNKAARTEIVRRVVPFKSFDSSGGLIYHTNVMMMVGSTYAIVCLEAIHDMAERSAVENQLAADGKEVVAITKEQMACMAGNALELQHGLYGVPYVIMSTQARESLDADQVSVLERHVAGIAHADIRTLETLGGGSVRCTIAELFCEEDVVE</sequence>
<gene>
    <name evidence="2" type="ORF">PPROV_000669600</name>
</gene>
<dbReference type="SUPFAM" id="SSF55909">
    <property type="entry name" value="Pentein"/>
    <property type="match status" value="1"/>
</dbReference>
<protein>
    <recommendedName>
        <fullName evidence="4">Amidinotransferase</fullName>
    </recommendedName>
</protein>
<feature type="chain" id="PRO_5033019978" description="Amidinotransferase" evidence="1">
    <location>
        <begin position="21"/>
        <end position="582"/>
    </location>
</feature>
<evidence type="ECO:0008006" key="4">
    <source>
        <dbReference type="Google" id="ProtNLM"/>
    </source>
</evidence>
<dbReference type="Pfam" id="PF19420">
    <property type="entry name" value="DDAH_eukar"/>
    <property type="match status" value="1"/>
</dbReference>
<reference evidence="2" key="1">
    <citation type="submission" date="2020-10" db="EMBL/GenBank/DDBJ databases">
        <title>Unveiling of a novel bifunctional photoreceptor, Dualchrome1, isolated from a cosmopolitan green alga.</title>
        <authorList>
            <person name="Suzuki S."/>
            <person name="Kawachi M."/>
        </authorList>
    </citation>
    <scope>NUCLEOTIDE SEQUENCE</scope>
    <source>
        <strain evidence="2">NIES 2893</strain>
    </source>
</reference>
<proteinExistence type="predicted"/>
<evidence type="ECO:0000313" key="2">
    <source>
        <dbReference type="EMBL" id="GHP07954.1"/>
    </source>
</evidence>
<dbReference type="OrthoDB" id="505065at2759"/>